<evidence type="ECO:0008006" key="4">
    <source>
        <dbReference type="Google" id="ProtNLM"/>
    </source>
</evidence>
<feature type="signal peptide" evidence="1">
    <location>
        <begin position="1"/>
        <end position="22"/>
    </location>
</feature>
<reference evidence="2 3" key="1">
    <citation type="submission" date="2016-03" db="EMBL/GenBank/DDBJ databases">
        <title>Genome sequence of Pontibacter sp. nov., of the family cytophagaceae, isolated from marine sediment of the Yellow Sea, China.</title>
        <authorList>
            <person name="Zhang G."/>
            <person name="Zhang R."/>
        </authorList>
    </citation>
    <scope>NUCLEOTIDE SEQUENCE [LARGE SCALE GENOMIC DNA]</scope>
    <source>
        <strain evidence="2 3">S10-8</strain>
    </source>
</reference>
<protein>
    <recommendedName>
        <fullName evidence="4">Outer membrane protein beta-barrel domain-containing protein</fullName>
    </recommendedName>
</protein>
<keyword evidence="1" id="KW-0732">Signal</keyword>
<name>A0A1Q5PEV4_9BACT</name>
<proteinExistence type="predicted"/>
<dbReference type="InterPro" id="IPR011250">
    <property type="entry name" value="OMP/PagP_B-barrel"/>
</dbReference>
<accession>A0A1Q5PEV4</accession>
<dbReference type="EMBL" id="LVWA01000004">
    <property type="protein sequence ID" value="OKL40747.1"/>
    <property type="molecule type" value="Genomic_DNA"/>
</dbReference>
<dbReference type="AlphaFoldDB" id="A0A1Q5PEV4"/>
<sequence length="185" mass="20334">MKTKLLLPLLGALSCLAAPALAQTDDTPSSRPGAVAPYRTSLGFRTTWGGPSGVNTELRLKHFIRPQSALELQVGQWHYQGAYQASLHYLWQPQLLTSSRLRPYAGLGIGAVGGTRDRFNEKQDMEVGAVLLGSVGIEYTFPRLPLAISLDYRFTAIGLNTNNFEYFGHSRMNTLGVGLKYTFGR</sequence>
<feature type="chain" id="PRO_5012999361" description="Outer membrane protein beta-barrel domain-containing protein" evidence="1">
    <location>
        <begin position="23"/>
        <end position="185"/>
    </location>
</feature>
<dbReference type="Gene3D" id="2.40.160.20">
    <property type="match status" value="1"/>
</dbReference>
<organism evidence="2 3">
    <name type="scientific">Pontibacter flavimaris</name>
    <dbReference type="NCBI Taxonomy" id="1797110"/>
    <lineage>
        <taxon>Bacteria</taxon>
        <taxon>Pseudomonadati</taxon>
        <taxon>Bacteroidota</taxon>
        <taxon>Cytophagia</taxon>
        <taxon>Cytophagales</taxon>
        <taxon>Hymenobacteraceae</taxon>
        <taxon>Pontibacter</taxon>
    </lineage>
</organism>
<evidence type="ECO:0000256" key="1">
    <source>
        <dbReference type="SAM" id="SignalP"/>
    </source>
</evidence>
<comment type="caution">
    <text evidence="2">The sequence shown here is derived from an EMBL/GenBank/DDBJ whole genome shotgun (WGS) entry which is preliminary data.</text>
</comment>
<dbReference type="RefSeq" id="WP_073851367.1">
    <property type="nucleotide sequence ID" value="NZ_LVWA01000004.1"/>
</dbReference>
<evidence type="ECO:0000313" key="3">
    <source>
        <dbReference type="Proteomes" id="UP000186551"/>
    </source>
</evidence>
<evidence type="ECO:0000313" key="2">
    <source>
        <dbReference type="EMBL" id="OKL40747.1"/>
    </source>
</evidence>
<keyword evidence="3" id="KW-1185">Reference proteome</keyword>
<dbReference type="PROSITE" id="PS51257">
    <property type="entry name" value="PROKAR_LIPOPROTEIN"/>
    <property type="match status" value="1"/>
</dbReference>
<dbReference type="SUPFAM" id="SSF56925">
    <property type="entry name" value="OMPA-like"/>
    <property type="match status" value="1"/>
</dbReference>
<dbReference type="OrthoDB" id="851648at2"/>
<dbReference type="Proteomes" id="UP000186551">
    <property type="component" value="Unassembled WGS sequence"/>
</dbReference>
<gene>
    <name evidence="2" type="ORF">A3841_12910</name>
</gene>